<protein>
    <submittedName>
        <fullName evidence="7">Anthranilate 1,2-dioxygenase system</fullName>
        <ecNumber evidence="7">1.18.1.3</ecNumber>
    </submittedName>
</protein>
<dbReference type="PRINTS" id="PR00411">
    <property type="entry name" value="PNDRDTASEI"/>
</dbReference>
<reference evidence="8" key="3">
    <citation type="submission" date="2016-02" db="EMBL/GenBank/DDBJ databases">
        <title>Draft genome of pathogenic Streptomyces sp. in Japan.</title>
        <authorList>
            <person name="Tomihama T."/>
            <person name="Ikenaga M."/>
            <person name="Sakai M."/>
            <person name="Okubo T."/>
            <person name="Ikeda S."/>
        </authorList>
    </citation>
    <scope>NUCLEOTIDE SEQUENCE [LARGE SCALE GENOMIC DNA]</scope>
    <source>
        <strain evidence="8">S58</strain>
    </source>
</reference>
<keyword evidence="2" id="KW-0285">Flavoprotein</keyword>
<evidence type="ECO:0000256" key="1">
    <source>
        <dbReference type="ARBA" id="ARBA00001974"/>
    </source>
</evidence>
<dbReference type="EMBL" id="BCMM01000029">
    <property type="protein sequence ID" value="GAQ65248.1"/>
    <property type="molecule type" value="Genomic_DNA"/>
</dbReference>
<evidence type="ECO:0000259" key="5">
    <source>
        <dbReference type="Pfam" id="PF07992"/>
    </source>
</evidence>
<evidence type="ECO:0000313" key="8">
    <source>
        <dbReference type="Proteomes" id="UP000067448"/>
    </source>
</evidence>
<dbReference type="OrthoDB" id="4213189at2"/>
<dbReference type="InterPro" id="IPR028202">
    <property type="entry name" value="Reductase_C"/>
</dbReference>
<dbReference type="GO" id="GO:0005737">
    <property type="term" value="C:cytoplasm"/>
    <property type="evidence" value="ECO:0007669"/>
    <property type="project" value="TreeGrafter"/>
</dbReference>
<dbReference type="EC" id="1.18.1.3" evidence="7"/>
<proteinExistence type="predicted"/>
<dbReference type="Proteomes" id="UP000067448">
    <property type="component" value="Unassembled WGS sequence"/>
</dbReference>
<dbReference type="RefSeq" id="WP_059082635.1">
    <property type="nucleotide sequence ID" value="NZ_BCMM01000029.1"/>
</dbReference>
<dbReference type="Pfam" id="PF07992">
    <property type="entry name" value="Pyr_redox_2"/>
    <property type="match status" value="1"/>
</dbReference>
<evidence type="ECO:0000259" key="6">
    <source>
        <dbReference type="Pfam" id="PF14759"/>
    </source>
</evidence>
<dbReference type="SUPFAM" id="SSF51905">
    <property type="entry name" value="FAD/NAD(P)-binding domain"/>
    <property type="match status" value="2"/>
</dbReference>
<dbReference type="Gene3D" id="3.50.50.60">
    <property type="entry name" value="FAD/NAD(P)-binding domain"/>
    <property type="match status" value="2"/>
</dbReference>
<dbReference type="GO" id="GO:0051213">
    <property type="term" value="F:dioxygenase activity"/>
    <property type="evidence" value="ECO:0007669"/>
    <property type="project" value="UniProtKB-KW"/>
</dbReference>
<dbReference type="GO" id="GO:0008860">
    <property type="term" value="F:ferredoxin-NAD+ reductase activity"/>
    <property type="evidence" value="ECO:0007669"/>
    <property type="project" value="UniProtKB-EC"/>
</dbReference>
<evidence type="ECO:0000256" key="4">
    <source>
        <dbReference type="ARBA" id="ARBA00023002"/>
    </source>
</evidence>
<reference evidence="8" key="1">
    <citation type="submission" date="2015-11" db="EMBL/GenBank/DDBJ databases">
        <authorList>
            <consortium name="Cross-ministerial Strategic Innovation Promotion Program (SIP) consortium"/>
            <person name="Tomihama T."/>
            <person name="Ikenaga M."/>
            <person name="Sakai M."/>
            <person name="Okubo T."/>
            <person name="Ikeda S."/>
        </authorList>
    </citation>
    <scope>NUCLEOTIDE SEQUENCE [LARGE SCALE GENOMIC DNA]</scope>
    <source>
        <strain evidence="8">S58</strain>
    </source>
</reference>
<comment type="cofactor">
    <cofactor evidence="1">
        <name>FAD</name>
        <dbReference type="ChEBI" id="CHEBI:57692"/>
    </cofactor>
</comment>
<comment type="caution">
    <text evidence="7">The sequence shown here is derived from an EMBL/GenBank/DDBJ whole genome shotgun (WGS) entry which is preliminary data.</text>
</comment>
<dbReference type="InterPro" id="IPR016156">
    <property type="entry name" value="FAD/NAD-linked_Rdtase_dimer_sf"/>
</dbReference>
<reference evidence="7 8" key="2">
    <citation type="journal article" date="2016" name="Genome Announc.">
        <title>Draft Genome Sequences of Streptomyces scabiei S58, Streptomyces turgidiscabies T45, and Streptomyces acidiscabies a10, the Pathogens of Potato Common Scab, Isolated in Japan.</title>
        <authorList>
            <person name="Tomihama T."/>
            <person name="Nishi Y."/>
            <person name="Sakai M."/>
            <person name="Ikenaga M."/>
            <person name="Okubo T."/>
            <person name="Ikeda S."/>
        </authorList>
    </citation>
    <scope>NUCLEOTIDE SEQUENCE [LARGE SCALE GENOMIC DNA]</scope>
    <source>
        <strain evidence="7 8">S58</strain>
    </source>
</reference>
<organism evidence="7 8">
    <name type="scientific">Streptomyces scabiei</name>
    <dbReference type="NCBI Taxonomy" id="1930"/>
    <lineage>
        <taxon>Bacteria</taxon>
        <taxon>Bacillati</taxon>
        <taxon>Actinomycetota</taxon>
        <taxon>Actinomycetes</taxon>
        <taxon>Kitasatosporales</taxon>
        <taxon>Streptomycetaceae</taxon>
        <taxon>Streptomyces</taxon>
    </lineage>
</organism>
<keyword evidence="7" id="KW-0223">Dioxygenase</keyword>
<name>A0A100JT74_STRSC</name>
<dbReference type="Gene3D" id="3.30.390.30">
    <property type="match status" value="1"/>
</dbReference>
<dbReference type="InterPro" id="IPR023753">
    <property type="entry name" value="FAD/NAD-binding_dom"/>
</dbReference>
<dbReference type="AlphaFoldDB" id="A0A100JT74"/>
<keyword evidence="3" id="KW-0274">FAD</keyword>
<dbReference type="PRINTS" id="PR00368">
    <property type="entry name" value="FADPNR"/>
</dbReference>
<dbReference type="InterPro" id="IPR036188">
    <property type="entry name" value="FAD/NAD-bd_sf"/>
</dbReference>
<gene>
    <name evidence="7" type="primary">andAa_1</name>
    <name evidence="7" type="ORF">SsS58_05657</name>
</gene>
<dbReference type="PANTHER" id="PTHR43557">
    <property type="entry name" value="APOPTOSIS-INDUCING FACTOR 1"/>
    <property type="match status" value="1"/>
</dbReference>
<evidence type="ECO:0000256" key="3">
    <source>
        <dbReference type="ARBA" id="ARBA00022827"/>
    </source>
</evidence>
<feature type="domain" description="FAD/NAD(P)-binding" evidence="5">
    <location>
        <begin position="10"/>
        <end position="303"/>
    </location>
</feature>
<accession>A0A100JT74</accession>
<evidence type="ECO:0000256" key="2">
    <source>
        <dbReference type="ARBA" id="ARBA00022630"/>
    </source>
</evidence>
<dbReference type="GO" id="GO:0016651">
    <property type="term" value="F:oxidoreductase activity, acting on NAD(P)H"/>
    <property type="evidence" value="ECO:0007669"/>
    <property type="project" value="TreeGrafter"/>
</dbReference>
<dbReference type="SUPFAM" id="SSF55424">
    <property type="entry name" value="FAD/NAD-linked reductases, dimerisation (C-terminal) domain"/>
    <property type="match status" value="1"/>
</dbReference>
<keyword evidence="4 7" id="KW-0560">Oxidoreductase</keyword>
<feature type="domain" description="Reductase C-terminal" evidence="6">
    <location>
        <begin position="322"/>
        <end position="406"/>
    </location>
</feature>
<dbReference type="Pfam" id="PF14759">
    <property type="entry name" value="Reductase_C"/>
    <property type="match status" value="1"/>
</dbReference>
<dbReference type="PANTHER" id="PTHR43557:SF2">
    <property type="entry name" value="RIESKE DOMAIN-CONTAINING PROTEIN-RELATED"/>
    <property type="match status" value="1"/>
</dbReference>
<sequence length="408" mass="43032">MSTSPPPPRRIAVVGTGPAAVSTCDALRAQGYDGHVVLYGAEHGLPYDRPPLSKDVLLGKARRADVLLRPEGWYEEQRVQLRDGTRVRAIRPRAGGVELDDGTIAEADRIVLATGGTPRPLPVPGGDDPAVHQLRTWEDADRLRERLLPGARVIVVGAGLIGAETAAVAVSLGCRVTLVDPVPVPLAAAVGGDIAGALHRRHTAEGVEVLTAGVAHVERSPQGLRVGLTGHADTLAADTLVAGIGIRPATDTAETAGLRVDNGVVVHPGQRTSHPHVFAVGDVARPDGHRVRHEHWEAAQRDGEAAALGILGRPVPDRGAPWFWSDRYGARLEAVGTMADAGRHVLRGDPAGGAFTAFGLRGDRLVAAAAIDRSRDIKAARRLIDRAIPLSAAELTDEHTDLRTLLTR</sequence>
<evidence type="ECO:0000313" key="7">
    <source>
        <dbReference type="EMBL" id="GAQ65248.1"/>
    </source>
</evidence>
<dbReference type="InterPro" id="IPR050446">
    <property type="entry name" value="FAD-oxidoreductase/Apoptosis"/>
</dbReference>